<dbReference type="EMBL" id="JAJFAZ020000007">
    <property type="protein sequence ID" value="KAI5317342.1"/>
    <property type="molecule type" value="Genomic_DNA"/>
</dbReference>
<keyword evidence="2" id="KW-0812">Transmembrane</keyword>
<feature type="transmembrane region" description="Helical" evidence="2">
    <location>
        <begin position="123"/>
        <end position="147"/>
    </location>
</feature>
<evidence type="ECO:0000256" key="2">
    <source>
        <dbReference type="SAM" id="Phobius"/>
    </source>
</evidence>
<keyword evidence="2" id="KW-0472">Membrane</keyword>
<dbReference type="AlphaFoldDB" id="A0AAD4V4Q1"/>
<protein>
    <submittedName>
        <fullName evidence="3">Uncharacterized protein</fullName>
    </submittedName>
</protein>
<feature type="compositionally biased region" description="Basic and acidic residues" evidence="1">
    <location>
        <begin position="52"/>
        <end position="74"/>
    </location>
</feature>
<sequence length="231" mass="26114">MAKKKKSNNRASHDREMQETNQTSVARKGRSQDRASGIAQPQSSRVSLYRHISNESSHDNEMQETSRARKRENQNRASDITHPQSSRPSLDQHDDPIEPSHDNEMEDMPHETEPSNDGKPYMIYINIALAYSFLYVILITFFIDFLIDKLTAKLVVVEVTQYFKYPYFFLLGSTVGIKKGSGKAKGKYGNGTLIVICKGRIITTGAVRTIGVLFYQAIDGAWPTFKTFPST</sequence>
<evidence type="ECO:0000256" key="1">
    <source>
        <dbReference type="SAM" id="MobiDB-lite"/>
    </source>
</evidence>
<feature type="transmembrane region" description="Helical" evidence="2">
    <location>
        <begin position="159"/>
        <end position="177"/>
    </location>
</feature>
<name>A0AAD4V4Q1_PRUDU</name>
<organism evidence="3 4">
    <name type="scientific">Prunus dulcis</name>
    <name type="common">Almond</name>
    <name type="synonym">Amygdalus dulcis</name>
    <dbReference type="NCBI Taxonomy" id="3755"/>
    <lineage>
        <taxon>Eukaryota</taxon>
        <taxon>Viridiplantae</taxon>
        <taxon>Streptophyta</taxon>
        <taxon>Embryophyta</taxon>
        <taxon>Tracheophyta</taxon>
        <taxon>Spermatophyta</taxon>
        <taxon>Magnoliopsida</taxon>
        <taxon>eudicotyledons</taxon>
        <taxon>Gunneridae</taxon>
        <taxon>Pentapetalae</taxon>
        <taxon>rosids</taxon>
        <taxon>fabids</taxon>
        <taxon>Rosales</taxon>
        <taxon>Rosaceae</taxon>
        <taxon>Amygdaloideae</taxon>
        <taxon>Amygdaleae</taxon>
        <taxon>Prunus</taxon>
    </lineage>
</organism>
<accession>A0AAD4V4Q1</accession>
<reference evidence="3 4" key="1">
    <citation type="journal article" date="2022" name="G3 (Bethesda)">
        <title>Whole-genome sequence and methylome profiling of the almond [Prunus dulcis (Mill.) D.A. Webb] cultivar 'Nonpareil'.</title>
        <authorList>
            <person name="D'Amico-Willman K.M."/>
            <person name="Ouma W.Z."/>
            <person name="Meulia T."/>
            <person name="Sideli G.M."/>
            <person name="Gradziel T.M."/>
            <person name="Fresnedo-Ramirez J."/>
        </authorList>
    </citation>
    <scope>NUCLEOTIDE SEQUENCE [LARGE SCALE GENOMIC DNA]</scope>
    <source>
        <strain evidence="3">Clone GOH B32 T37-40</strain>
    </source>
</reference>
<gene>
    <name evidence="3" type="ORF">L3X38_037049</name>
</gene>
<evidence type="ECO:0000313" key="4">
    <source>
        <dbReference type="Proteomes" id="UP001054821"/>
    </source>
</evidence>
<feature type="compositionally biased region" description="Basic and acidic residues" evidence="1">
    <location>
        <begin position="90"/>
        <end position="113"/>
    </location>
</feature>
<feature type="region of interest" description="Disordered" evidence="1">
    <location>
        <begin position="1"/>
        <end position="116"/>
    </location>
</feature>
<dbReference type="Proteomes" id="UP001054821">
    <property type="component" value="Chromosome 7"/>
</dbReference>
<comment type="caution">
    <text evidence="3">The sequence shown here is derived from an EMBL/GenBank/DDBJ whole genome shotgun (WGS) entry which is preliminary data.</text>
</comment>
<feature type="compositionally biased region" description="Polar residues" evidence="1">
    <location>
        <begin position="75"/>
        <end position="89"/>
    </location>
</feature>
<evidence type="ECO:0000313" key="3">
    <source>
        <dbReference type="EMBL" id="KAI5317342.1"/>
    </source>
</evidence>
<keyword evidence="4" id="KW-1185">Reference proteome</keyword>
<keyword evidence="2" id="KW-1133">Transmembrane helix</keyword>
<proteinExistence type="predicted"/>